<proteinExistence type="predicted"/>
<reference evidence="1" key="1">
    <citation type="submission" date="2018-05" db="EMBL/GenBank/DDBJ databases">
        <authorList>
            <person name="Lanie J.A."/>
            <person name="Ng W.-L."/>
            <person name="Kazmierczak K.M."/>
            <person name="Andrzejewski T.M."/>
            <person name="Davidsen T.M."/>
            <person name="Wayne K.J."/>
            <person name="Tettelin H."/>
            <person name="Glass J.I."/>
            <person name="Rusch D."/>
            <person name="Podicherti R."/>
            <person name="Tsui H.-C.T."/>
            <person name="Winkler M.E."/>
        </authorList>
    </citation>
    <scope>NUCLEOTIDE SEQUENCE</scope>
</reference>
<dbReference type="EMBL" id="UINC01066594">
    <property type="protein sequence ID" value="SVB97468.1"/>
    <property type="molecule type" value="Genomic_DNA"/>
</dbReference>
<gene>
    <name evidence="1" type="ORF">METZ01_LOCUS250322</name>
</gene>
<protein>
    <submittedName>
        <fullName evidence="1">Uncharacterized protein</fullName>
    </submittedName>
</protein>
<organism evidence="1">
    <name type="scientific">marine metagenome</name>
    <dbReference type="NCBI Taxonomy" id="408172"/>
    <lineage>
        <taxon>unclassified sequences</taxon>
        <taxon>metagenomes</taxon>
        <taxon>ecological metagenomes</taxon>
    </lineage>
</organism>
<evidence type="ECO:0000313" key="1">
    <source>
        <dbReference type="EMBL" id="SVB97468.1"/>
    </source>
</evidence>
<sequence>MCAYAHCDEHVIDKIPIYTKLLSTAHHLLDPKGKIVPCLDEVDLDYEDAWVKSNDANYMWMHDLWFWMHKEYWYRYDKMHEDWTNLYNKLSHTPENIIKGELTTPPPFIPEEFMVHGLEDEFQNTIESYRSYYKNWVAENNGKWGGIVENMRTPPSWILEDANV</sequence>
<dbReference type="AlphaFoldDB" id="A0A382ID71"/>
<accession>A0A382ID71</accession>
<name>A0A382ID71_9ZZZZ</name>